<dbReference type="GO" id="GO:0006874">
    <property type="term" value="P:intracellular calcium ion homeostasis"/>
    <property type="evidence" value="ECO:0007669"/>
    <property type="project" value="TreeGrafter"/>
</dbReference>
<organism evidence="2 3">
    <name type="scientific">Takifugu flavidus</name>
    <name type="common">sansaifugu</name>
    <dbReference type="NCBI Taxonomy" id="433684"/>
    <lineage>
        <taxon>Eukaryota</taxon>
        <taxon>Metazoa</taxon>
        <taxon>Chordata</taxon>
        <taxon>Craniata</taxon>
        <taxon>Vertebrata</taxon>
        <taxon>Euteleostomi</taxon>
        <taxon>Actinopterygii</taxon>
        <taxon>Neopterygii</taxon>
        <taxon>Teleostei</taxon>
        <taxon>Neoteleostei</taxon>
        <taxon>Acanthomorphata</taxon>
        <taxon>Eupercaria</taxon>
        <taxon>Tetraodontiformes</taxon>
        <taxon>Tetradontoidea</taxon>
        <taxon>Tetraodontidae</taxon>
        <taxon>Takifugu</taxon>
    </lineage>
</organism>
<dbReference type="GO" id="GO:0005886">
    <property type="term" value="C:plasma membrane"/>
    <property type="evidence" value="ECO:0007669"/>
    <property type="project" value="TreeGrafter"/>
</dbReference>
<dbReference type="Gene3D" id="1.10.238.180">
    <property type="match status" value="1"/>
</dbReference>
<dbReference type="InterPro" id="IPR037608">
    <property type="entry name" value="STIM1/2"/>
</dbReference>
<keyword evidence="3" id="KW-1185">Reference proteome</keyword>
<dbReference type="InterPro" id="IPR002048">
    <property type="entry name" value="EF_hand_dom"/>
</dbReference>
<evidence type="ECO:0000313" key="2">
    <source>
        <dbReference type="EMBL" id="TWW59828.1"/>
    </source>
</evidence>
<dbReference type="GO" id="GO:0005246">
    <property type="term" value="F:calcium channel regulator activity"/>
    <property type="evidence" value="ECO:0007669"/>
    <property type="project" value="InterPro"/>
</dbReference>
<evidence type="ECO:0000259" key="1">
    <source>
        <dbReference type="PROSITE" id="PS50222"/>
    </source>
</evidence>
<dbReference type="PANTHER" id="PTHR15136">
    <property type="entry name" value="STROMAL INTERACTION MOLECULE HOMOLOG"/>
    <property type="match status" value="1"/>
</dbReference>
<sequence length="41" mass="4613">MLVSPPCMSEADRYSLEALQNIHQMMDDDKDGGIEVEESVE</sequence>
<name>A0A5C6MZK0_9TELE</name>
<dbReference type="GO" id="GO:0005509">
    <property type="term" value="F:calcium ion binding"/>
    <property type="evidence" value="ECO:0007669"/>
    <property type="project" value="InterPro"/>
</dbReference>
<feature type="non-terminal residue" evidence="2">
    <location>
        <position position="41"/>
    </location>
</feature>
<dbReference type="PROSITE" id="PS50222">
    <property type="entry name" value="EF_HAND_2"/>
    <property type="match status" value="1"/>
</dbReference>
<dbReference type="EMBL" id="RHFK02000019">
    <property type="protein sequence ID" value="TWW59828.1"/>
    <property type="molecule type" value="Genomic_DNA"/>
</dbReference>
<dbReference type="InterPro" id="IPR057835">
    <property type="entry name" value="EF-hand_STIM1/2"/>
</dbReference>
<gene>
    <name evidence="2" type="ORF">D4764_06G0013580</name>
</gene>
<dbReference type="Proteomes" id="UP000324091">
    <property type="component" value="Chromosome 6"/>
</dbReference>
<accession>A0A5C6MZK0</accession>
<dbReference type="PANTHER" id="PTHR15136:SF12">
    <property type="entry name" value="STROMAL INTERACTION MOLECULE 2 ISOFORM X1"/>
    <property type="match status" value="1"/>
</dbReference>
<reference evidence="2 3" key="1">
    <citation type="submission" date="2019-04" db="EMBL/GenBank/DDBJ databases">
        <title>Chromosome genome assembly for Takifugu flavidus.</title>
        <authorList>
            <person name="Xiao S."/>
        </authorList>
    </citation>
    <scope>NUCLEOTIDE SEQUENCE [LARGE SCALE GENOMIC DNA]</scope>
    <source>
        <strain evidence="2">HTHZ2018</strain>
        <tissue evidence="2">Muscle</tissue>
    </source>
</reference>
<proteinExistence type="predicted"/>
<dbReference type="GO" id="GO:0005783">
    <property type="term" value="C:endoplasmic reticulum"/>
    <property type="evidence" value="ECO:0007669"/>
    <property type="project" value="TreeGrafter"/>
</dbReference>
<comment type="caution">
    <text evidence="2">The sequence shown here is derived from an EMBL/GenBank/DDBJ whole genome shotgun (WGS) entry which is preliminary data.</text>
</comment>
<dbReference type="Pfam" id="PF25578">
    <property type="entry name" value="EF-hand_STIM1"/>
    <property type="match status" value="1"/>
</dbReference>
<protein>
    <submittedName>
        <fullName evidence="2">Stromal interaction molecule 2</fullName>
    </submittedName>
</protein>
<dbReference type="GO" id="GO:0002115">
    <property type="term" value="P:store-operated calcium entry"/>
    <property type="evidence" value="ECO:0007669"/>
    <property type="project" value="TreeGrafter"/>
</dbReference>
<feature type="domain" description="EF-hand" evidence="1">
    <location>
        <begin position="14"/>
        <end position="41"/>
    </location>
</feature>
<dbReference type="AlphaFoldDB" id="A0A5C6MZK0"/>
<evidence type="ECO:0000313" key="3">
    <source>
        <dbReference type="Proteomes" id="UP000324091"/>
    </source>
</evidence>